<dbReference type="InterPro" id="IPR000524">
    <property type="entry name" value="Tscrpt_reg_HTH_GntR"/>
</dbReference>
<keyword evidence="2" id="KW-0238">DNA-binding</keyword>
<dbReference type="PRINTS" id="PR00035">
    <property type="entry name" value="HTHGNTR"/>
</dbReference>
<dbReference type="Pfam" id="PF00392">
    <property type="entry name" value="GntR"/>
    <property type="match status" value="1"/>
</dbReference>
<dbReference type="Proteomes" id="UP000709466">
    <property type="component" value="Unassembled WGS sequence"/>
</dbReference>
<accession>A0ABX0VSX3</accession>
<sequence length="227" mass="25687">MTIAPDTPRLDSTKPIGPQLVNALRRRIIHNDWKPGQRLSESEVASDYDVSRQPIREAFIKLREDGLIEVRPQRGSFVRKISSANVLDARFVREAIEADIVRIVANAPDDDVIRDLEELVAAQKRAADSKVEEFMAIDDRFHHRLALAAGHVHAWETVESTKSQLDRVRHLSSQHFPRANVIAQHIGIVDAIKAGSPDQAEANMRQHLRGLIRDLPTIKETFADFFE</sequence>
<evidence type="ECO:0000256" key="3">
    <source>
        <dbReference type="ARBA" id="ARBA00023163"/>
    </source>
</evidence>
<dbReference type="PANTHER" id="PTHR43537:SF6">
    <property type="entry name" value="HTH-TYPE TRANSCRIPTIONAL REPRESSOR RSPR"/>
    <property type="match status" value="1"/>
</dbReference>
<dbReference type="Gene3D" id="1.20.120.530">
    <property type="entry name" value="GntR ligand-binding domain-like"/>
    <property type="match status" value="1"/>
</dbReference>
<evidence type="ECO:0000313" key="5">
    <source>
        <dbReference type="EMBL" id="NIY70815.1"/>
    </source>
</evidence>
<dbReference type="InterPro" id="IPR036390">
    <property type="entry name" value="WH_DNA-bd_sf"/>
</dbReference>
<keyword evidence="6" id="KW-1185">Reference proteome</keyword>
<name>A0ABX0VSX3_9RHOB</name>
<evidence type="ECO:0000259" key="4">
    <source>
        <dbReference type="PROSITE" id="PS50949"/>
    </source>
</evidence>
<dbReference type="CDD" id="cd07377">
    <property type="entry name" value="WHTH_GntR"/>
    <property type="match status" value="1"/>
</dbReference>
<dbReference type="Gene3D" id="1.10.10.10">
    <property type="entry name" value="Winged helix-like DNA-binding domain superfamily/Winged helix DNA-binding domain"/>
    <property type="match status" value="1"/>
</dbReference>
<dbReference type="InterPro" id="IPR036388">
    <property type="entry name" value="WH-like_DNA-bd_sf"/>
</dbReference>
<dbReference type="SUPFAM" id="SSF46785">
    <property type="entry name" value="Winged helix' DNA-binding domain"/>
    <property type="match status" value="1"/>
</dbReference>
<dbReference type="InterPro" id="IPR011711">
    <property type="entry name" value="GntR_C"/>
</dbReference>
<dbReference type="PANTHER" id="PTHR43537">
    <property type="entry name" value="TRANSCRIPTIONAL REGULATOR, GNTR FAMILY"/>
    <property type="match status" value="1"/>
</dbReference>
<dbReference type="InterPro" id="IPR008920">
    <property type="entry name" value="TF_FadR/GntR_C"/>
</dbReference>
<evidence type="ECO:0000313" key="6">
    <source>
        <dbReference type="Proteomes" id="UP000709466"/>
    </source>
</evidence>
<dbReference type="PROSITE" id="PS50949">
    <property type="entry name" value="HTH_GNTR"/>
    <property type="match status" value="1"/>
</dbReference>
<feature type="domain" description="HTH gntR-type" evidence="4">
    <location>
        <begin position="14"/>
        <end position="81"/>
    </location>
</feature>
<keyword evidence="3" id="KW-0804">Transcription</keyword>
<protein>
    <submittedName>
        <fullName evidence="5">GntR family transcriptional regulator</fullName>
    </submittedName>
</protein>
<dbReference type="SMART" id="SM00895">
    <property type="entry name" value="FCD"/>
    <property type="match status" value="1"/>
</dbReference>
<keyword evidence="1" id="KW-0805">Transcription regulation</keyword>
<gene>
    <name evidence="5" type="ORF">HCZ30_00025</name>
</gene>
<comment type="caution">
    <text evidence="5">The sequence shown here is derived from an EMBL/GenBank/DDBJ whole genome shotgun (WGS) entry which is preliminary data.</text>
</comment>
<proteinExistence type="predicted"/>
<evidence type="ECO:0000256" key="1">
    <source>
        <dbReference type="ARBA" id="ARBA00023015"/>
    </source>
</evidence>
<dbReference type="SUPFAM" id="SSF48008">
    <property type="entry name" value="GntR ligand-binding domain-like"/>
    <property type="match status" value="1"/>
</dbReference>
<dbReference type="EMBL" id="JAATOP010000001">
    <property type="protein sequence ID" value="NIY70815.1"/>
    <property type="molecule type" value="Genomic_DNA"/>
</dbReference>
<dbReference type="Pfam" id="PF07729">
    <property type="entry name" value="FCD"/>
    <property type="match status" value="1"/>
</dbReference>
<dbReference type="RefSeq" id="WP_167635712.1">
    <property type="nucleotide sequence ID" value="NZ_JAATOP010000001.1"/>
</dbReference>
<dbReference type="SMART" id="SM00345">
    <property type="entry name" value="HTH_GNTR"/>
    <property type="match status" value="1"/>
</dbReference>
<evidence type="ECO:0000256" key="2">
    <source>
        <dbReference type="ARBA" id="ARBA00023125"/>
    </source>
</evidence>
<organism evidence="5 6">
    <name type="scientific">Marivivens donghaensis</name>
    <dbReference type="NCBI Taxonomy" id="1699413"/>
    <lineage>
        <taxon>Bacteria</taxon>
        <taxon>Pseudomonadati</taxon>
        <taxon>Pseudomonadota</taxon>
        <taxon>Alphaproteobacteria</taxon>
        <taxon>Rhodobacterales</taxon>
        <taxon>Paracoccaceae</taxon>
        <taxon>Marivivens group</taxon>
        <taxon>Marivivens</taxon>
    </lineage>
</organism>
<reference evidence="5 6" key="1">
    <citation type="submission" date="2020-03" db="EMBL/GenBank/DDBJ databases">
        <title>Bacterial isolates of synthetic phycosphere.</title>
        <authorList>
            <person name="Fu H."/>
            <person name="Moran M.A."/>
        </authorList>
    </citation>
    <scope>NUCLEOTIDE SEQUENCE [LARGE SCALE GENOMIC DNA]</scope>
    <source>
        <strain evidence="5 6">HF1</strain>
    </source>
</reference>